<dbReference type="EMBL" id="LWAE01000005">
    <property type="protein sequence ID" value="KZL90571.1"/>
    <property type="molecule type" value="Genomic_DNA"/>
</dbReference>
<accession>A0A162RZ15</accession>
<protein>
    <submittedName>
        <fullName evidence="1">Uncharacterized protein</fullName>
    </submittedName>
</protein>
<gene>
    <name evidence="1" type="ORF">CLMAG_43430</name>
</gene>
<evidence type="ECO:0000313" key="1">
    <source>
        <dbReference type="EMBL" id="KZL90571.1"/>
    </source>
</evidence>
<keyword evidence="2" id="KW-1185">Reference proteome</keyword>
<dbReference type="OrthoDB" id="1916714at2"/>
<reference evidence="1 2" key="1">
    <citation type="submission" date="2016-04" db="EMBL/GenBank/DDBJ databases">
        <title>Genome sequence of Clostridium magnum DSM 2767.</title>
        <authorList>
            <person name="Poehlein A."/>
            <person name="Uhlig R."/>
            <person name="Fischer R."/>
            <person name="Bahl H."/>
            <person name="Daniel R."/>
        </authorList>
    </citation>
    <scope>NUCLEOTIDE SEQUENCE [LARGE SCALE GENOMIC DNA]</scope>
    <source>
        <strain evidence="1 2">DSM 2767</strain>
    </source>
</reference>
<sequence length="192" mass="22602">MGNFYLANASSINLNFLIYIENLYENYNYSTETKNIFPWLPLNREALLNEGELRIKAKGLWSTIFNSNDLYENDIDYWINNKFSFSYLFKADSVGIEAYEIVKKSFESWYWGIGYRLCTAIFSDPLVEDYHDKLVAMAKNKKLLLKDVKFYLQVIYDIPPREWQLKNENMIVISPQTQLPTVEELFGMCSVS</sequence>
<comment type="caution">
    <text evidence="1">The sequence shown here is derived from an EMBL/GenBank/DDBJ whole genome shotgun (WGS) entry which is preliminary data.</text>
</comment>
<dbReference type="STRING" id="1121326.CLMAG_43430"/>
<organism evidence="1 2">
    <name type="scientific">Clostridium magnum DSM 2767</name>
    <dbReference type="NCBI Taxonomy" id="1121326"/>
    <lineage>
        <taxon>Bacteria</taxon>
        <taxon>Bacillati</taxon>
        <taxon>Bacillota</taxon>
        <taxon>Clostridia</taxon>
        <taxon>Eubacteriales</taxon>
        <taxon>Clostridiaceae</taxon>
        <taxon>Clostridium</taxon>
    </lineage>
</organism>
<dbReference type="Proteomes" id="UP000076603">
    <property type="component" value="Unassembled WGS sequence"/>
</dbReference>
<dbReference type="RefSeq" id="WP_066626868.1">
    <property type="nucleotide sequence ID" value="NZ_FQXL01000011.1"/>
</dbReference>
<name>A0A162RZ15_9CLOT</name>
<dbReference type="AlphaFoldDB" id="A0A162RZ15"/>
<proteinExistence type="predicted"/>
<evidence type="ECO:0000313" key="2">
    <source>
        <dbReference type="Proteomes" id="UP000076603"/>
    </source>
</evidence>
<dbReference type="PATRIC" id="fig|1121326.3.peg.4406"/>